<comment type="catalytic activity">
    <reaction evidence="8">
        <text>N(2)-formyl-N(1)-(5-phospho-beta-D-ribosyl)glycinamide + L-glutamine + ATP + H2O = 2-formamido-N(1)-(5-O-phospho-beta-D-ribosyl)acetamidine + L-glutamate + ADP + phosphate + H(+)</text>
        <dbReference type="Rhea" id="RHEA:17129"/>
        <dbReference type="ChEBI" id="CHEBI:15377"/>
        <dbReference type="ChEBI" id="CHEBI:15378"/>
        <dbReference type="ChEBI" id="CHEBI:29985"/>
        <dbReference type="ChEBI" id="CHEBI:30616"/>
        <dbReference type="ChEBI" id="CHEBI:43474"/>
        <dbReference type="ChEBI" id="CHEBI:58359"/>
        <dbReference type="ChEBI" id="CHEBI:147286"/>
        <dbReference type="ChEBI" id="CHEBI:147287"/>
        <dbReference type="ChEBI" id="CHEBI:456216"/>
        <dbReference type="EC" id="6.3.5.3"/>
    </reaction>
</comment>
<dbReference type="Proteomes" id="UP000305267">
    <property type="component" value="Unassembled WGS sequence"/>
</dbReference>
<evidence type="ECO:0000313" key="9">
    <source>
        <dbReference type="EMBL" id="TNC10556.1"/>
    </source>
</evidence>
<comment type="subcellular location">
    <subcellularLocation>
        <location evidence="8">Cytoplasm</location>
    </subcellularLocation>
</comment>
<keyword evidence="5 8" id="KW-0378">Hydrolase</keyword>
<dbReference type="CDD" id="cd01740">
    <property type="entry name" value="GATase1_FGAR_AT"/>
    <property type="match status" value="1"/>
</dbReference>
<evidence type="ECO:0000256" key="8">
    <source>
        <dbReference type="HAMAP-Rule" id="MF_00421"/>
    </source>
</evidence>
<dbReference type="EC" id="6.3.5.3" evidence="8"/>
<keyword evidence="6 8" id="KW-0067">ATP-binding</keyword>
<keyword evidence="7 8" id="KW-0315">Glutamine amidotransferase</keyword>
<evidence type="ECO:0000313" key="10">
    <source>
        <dbReference type="Proteomes" id="UP000305267"/>
    </source>
</evidence>
<keyword evidence="1 8" id="KW-0963">Cytoplasm</keyword>
<evidence type="ECO:0000256" key="7">
    <source>
        <dbReference type="ARBA" id="ARBA00022962"/>
    </source>
</evidence>
<evidence type="ECO:0000256" key="6">
    <source>
        <dbReference type="ARBA" id="ARBA00022840"/>
    </source>
</evidence>
<accession>A0A5C4LEK5</accession>
<dbReference type="EC" id="3.5.1.2" evidence="8"/>
<comment type="catalytic activity">
    <reaction evidence="8">
        <text>L-glutamine + H2O = L-glutamate + NH4(+)</text>
        <dbReference type="Rhea" id="RHEA:15889"/>
        <dbReference type="ChEBI" id="CHEBI:15377"/>
        <dbReference type="ChEBI" id="CHEBI:28938"/>
        <dbReference type="ChEBI" id="CHEBI:29985"/>
        <dbReference type="ChEBI" id="CHEBI:58359"/>
        <dbReference type="EC" id="3.5.1.2"/>
    </reaction>
</comment>
<keyword evidence="4 8" id="KW-0658">Purine biosynthesis</keyword>
<reference evidence="9 10" key="1">
    <citation type="submission" date="2019-06" db="EMBL/GenBank/DDBJ databases">
        <title>Genome of Methylobacterium sp. 17Sr1-39.</title>
        <authorList>
            <person name="Seo T."/>
        </authorList>
    </citation>
    <scope>NUCLEOTIDE SEQUENCE [LARGE SCALE GENOMIC DNA]</scope>
    <source>
        <strain evidence="9 10">17Sr1-39</strain>
    </source>
</reference>
<dbReference type="PIRSF" id="PIRSF001586">
    <property type="entry name" value="FGAM_synth_I"/>
    <property type="match status" value="1"/>
</dbReference>
<feature type="active site" evidence="8">
    <location>
        <position position="205"/>
    </location>
</feature>
<dbReference type="UniPathway" id="UPA00074">
    <property type="reaction ID" value="UER00128"/>
</dbReference>
<proteinExistence type="inferred from homology"/>
<evidence type="ECO:0000256" key="1">
    <source>
        <dbReference type="ARBA" id="ARBA00022490"/>
    </source>
</evidence>
<sequence length="228" mass="24152">MKAAIVVFPGSNRDADVARALRLSGAEVTPVWHTETTLPAGTDLAVLPGGFSYGDYLRCGAIAGRAHAMDAVRAHAARGGLVLGICNGFQILCESGLLPGVLMRNVNRRFLCHRQTLRVERADTAFTRAYAQHQVIDVCIAHGEGNYFADPGTLARIEGEGRVAFRYCDAAGGLTVEANRNGSLNAIAGIYSETRNVLGLMPHPENFVEGLVGGTDGRGLFESLANAA</sequence>
<dbReference type="HAMAP" id="MF_00421">
    <property type="entry name" value="PurQ"/>
    <property type="match status" value="1"/>
</dbReference>
<dbReference type="Pfam" id="PF13507">
    <property type="entry name" value="GATase_5"/>
    <property type="match status" value="1"/>
</dbReference>
<evidence type="ECO:0000256" key="4">
    <source>
        <dbReference type="ARBA" id="ARBA00022755"/>
    </source>
</evidence>
<evidence type="ECO:0000256" key="2">
    <source>
        <dbReference type="ARBA" id="ARBA00022598"/>
    </source>
</evidence>
<comment type="function">
    <text evidence="8">Part of the phosphoribosylformylglycinamidine synthase complex involved in the purines biosynthetic pathway. Catalyzes the ATP-dependent conversion of formylglycinamide ribonucleotide (FGAR) and glutamine to yield formylglycinamidine ribonucleotide (FGAM) and glutamate. The FGAM synthase complex is composed of three subunits. PurQ produces an ammonia molecule by converting glutamine to glutamate. PurL transfers the ammonia molecule to FGAR to form FGAM in an ATP-dependent manner. PurS interacts with PurQ and PurL and is thought to assist in the transfer of the ammonia molecule from PurQ to PurL.</text>
</comment>
<keyword evidence="3 8" id="KW-0547">Nucleotide-binding</keyword>
<dbReference type="Gene3D" id="3.40.50.880">
    <property type="match status" value="1"/>
</dbReference>
<dbReference type="GO" id="GO:0004359">
    <property type="term" value="F:glutaminase activity"/>
    <property type="evidence" value="ECO:0007669"/>
    <property type="project" value="UniProtKB-EC"/>
</dbReference>
<dbReference type="GO" id="GO:0006189">
    <property type="term" value="P:'de novo' IMP biosynthetic process"/>
    <property type="evidence" value="ECO:0007669"/>
    <property type="project" value="UniProtKB-UniRule"/>
</dbReference>
<dbReference type="NCBIfam" id="TIGR01737">
    <property type="entry name" value="FGAM_synth_I"/>
    <property type="match status" value="1"/>
</dbReference>
<dbReference type="InterPro" id="IPR029062">
    <property type="entry name" value="Class_I_gatase-like"/>
</dbReference>
<protein>
    <recommendedName>
        <fullName evidence="8">Phosphoribosylformylglycinamidine synthase subunit PurQ</fullName>
        <shortName evidence="8">FGAM synthase</shortName>
        <ecNumber evidence="8">6.3.5.3</ecNumber>
    </recommendedName>
    <alternativeName>
        <fullName evidence="8">Formylglycinamide ribonucleotide amidotransferase subunit I</fullName>
        <shortName evidence="8">FGAR amidotransferase I</shortName>
        <shortName evidence="8">FGAR-AT I</shortName>
    </alternativeName>
    <alternativeName>
        <fullName evidence="8">Glutaminase PurQ</fullName>
        <ecNumber evidence="8">3.5.1.2</ecNumber>
    </alternativeName>
    <alternativeName>
        <fullName evidence="8">Phosphoribosylformylglycinamidine synthase subunit I</fullName>
    </alternativeName>
</protein>
<comment type="subunit">
    <text evidence="8">Part of the FGAM synthase complex composed of 1 PurL, 1 PurQ and 2 PurS subunits.</text>
</comment>
<dbReference type="PANTHER" id="PTHR47552">
    <property type="entry name" value="PHOSPHORIBOSYLFORMYLGLYCINAMIDINE SYNTHASE SUBUNIT PURQ"/>
    <property type="match status" value="1"/>
</dbReference>
<dbReference type="PROSITE" id="PS51273">
    <property type="entry name" value="GATASE_TYPE_1"/>
    <property type="match status" value="1"/>
</dbReference>
<dbReference type="GO" id="GO:0004642">
    <property type="term" value="F:phosphoribosylformylglycinamidine synthase activity"/>
    <property type="evidence" value="ECO:0007669"/>
    <property type="project" value="UniProtKB-UniRule"/>
</dbReference>
<name>A0A5C4LEK5_9HYPH</name>
<evidence type="ECO:0000256" key="3">
    <source>
        <dbReference type="ARBA" id="ARBA00022741"/>
    </source>
</evidence>
<dbReference type="RefSeq" id="WP_139038112.1">
    <property type="nucleotide sequence ID" value="NZ_VDDA01000012.1"/>
</dbReference>
<organism evidence="9 10">
    <name type="scientific">Methylobacterium terricola</name>
    <dbReference type="NCBI Taxonomy" id="2583531"/>
    <lineage>
        <taxon>Bacteria</taxon>
        <taxon>Pseudomonadati</taxon>
        <taxon>Pseudomonadota</taxon>
        <taxon>Alphaproteobacteria</taxon>
        <taxon>Hyphomicrobiales</taxon>
        <taxon>Methylobacteriaceae</taxon>
        <taxon>Methylobacterium</taxon>
    </lineage>
</organism>
<keyword evidence="10" id="KW-1185">Reference proteome</keyword>
<dbReference type="AlphaFoldDB" id="A0A5C4LEK5"/>
<dbReference type="NCBIfam" id="NF002957">
    <property type="entry name" value="PRK03619.1"/>
    <property type="match status" value="1"/>
</dbReference>
<evidence type="ECO:0000256" key="5">
    <source>
        <dbReference type="ARBA" id="ARBA00022801"/>
    </source>
</evidence>
<dbReference type="InterPro" id="IPR010075">
    <property type="entry name" value="PRibForGlyAmidine_synth_PurQ"/>
</dbReference>
<dbReference type="PANTHER" id="PTHR47552:SF1">
    <property type="entry name" value="PHOSPHORIBOSYLFORMYLGLYCINAMIDINE SYNTHASE SUBUNIT PURQ"/>
    <property type="match status" value="1"/>
</dbReference>
<dbReference type="GO" id="GO:0005737">
    <property type="term" value="C:cytoplasm"/>
    <property type="evidence" value="ECO:0007669"/>
    <property type="project" value="UniProtKB-SubCell"/>
</dbReference>
<dbReference type="OrthoDB" id="9804441at2"/>
<dbReference type="GO" id="GO:0005524">
    <property type="term" value="F:ATP binding"/>
    <property type="evidence" value="ECO:0007669"/>
    <property type="project" value="UniProtKB-KW"/>
</dbReference>
<dbReference type="SMART" id="SM01211">
    <property type="entry name" value="GATase_5"/>
    <property type="match status" value="1"/>
</dbReference>
<feature type="active site" description="Nucleophile" evidence="8">
    <location>
        <position position="86"/>
    </location>
</feature>
<gene>
    <name evidence="8 9" type="primary">purQ</name>
    <name evidence="9" type="ORF">FF100_23145</name>
</gene>
<comment type="pathway">
    <text evidence="8">Purine metabolism; IMP biosynthesis via de novo pathway; 5-amino-1-(5-phospho-D-ribosyl)imidazole from N(2)-formyl-N(1)-(5-phospho-D-ribosyl)glycinamide: step 1/2.</text>
</comment>
<dbReference type="SUPFAM" id="SSF52317">
    <property type="entry name" value="Class I glutamine amidotransferase-like"/>
    <property type="match status" value="1"/>
</dbReference>
<keyword evidence="2 8" id="KW-0436">Ligase</keyword>
<feature type="active site" evidence="8">
    <location>
        <position position="203"/>
    </location>
</feature>
<comment type="caution">
    <text evidence="9">The sequence shown here is derived from an EMBL/GenBank/DDBJ whole genome shotgun (WGS) entry which is preliminary data.</text>
</comment>
<dbReference type="EMBL" id="VDDA01000012">
    <property type="protein sequence ID" value="TNC10556.1"/>
    <property type="molecule type" value="Genomic_DNA"/>
</dbReference>